<evidence type="ECO:0000313" key="2">
    <source>
        <dbReference type="Proteomes" id="UP000234323"/>
    </source>
</evidence>
<organism evidence="1 2">
    <name type="scientific">Rhizophagus irregularis</name>
    <dbReference type="NCBI Taxonomy" id="588596"/>
    <lineage>
        <taxon>Eukaryota</taxon>
        <taxon>Fungi</taxon>
        <taxon>Fungi incertae sedis</taxon>
        <taxon>Mucoromycota</taxon>
        <taxon>Glomeromycotina</taxon>
        <taxon>Glomeromycetes</taxon>
        <taxon>Glomerales</taxon>
        <taxon>Glomeraceae</taxon>
        <taxon>Rhizophagus</taxon>
    </lineage>
</organism>
<comment type="caution">
    <text evidence="1">The sequence shown here is derived from an EMBL/GenBank/DDBJ whole genome shotgun (WGS) entry which is preliminary data.</text>
</comment>
<proteinExistence type="predicted"/>
<gene>
    <name evidence="1" type="ORF">RhiirA4_401517</name>
</gene>
<reference evidence="1 2" key="1">
    <citation type="submission" date="2015-10" db="EMBL/GenBank/DDBJ databases">
        <title>Genome analyses suggest a sexual origin of heterokaryosis in a supposedly ancient asexual fungus.</title>
        <authorList>
            <person name="Ropars J."/>
            <person name="Sedzielewska K."/>
            <person name="Noel J."/>
            <person name="Charron P."/>
            <person name="Farinelli L."/>
            <person name="Marton T."/>
            <person name="Kruger M."/>
            <person name="Pelin A."/>
            <person name="Brachmann A."/>
            <person name="Corradi N."/>
        </authorList>
    </citation>
    <scope>NUCLEOTIDE SEQUENCE [LARGE SCALE GENOMIC DNA]</scope>
    <source>
        <strain evidence="1 2">A4</strain>
    </source>
</reference>
<protein>
    <submittedName>
        <fullName evidence="1">Uncharacterized protein</fullName>
    </submittedName>
</protein>
<dbReference type="EMBL" id="LLXI01000399">
    <property type="protein sequence ID" value="PKY45648.1"/>
    <property type="molecule type" value="Genomic_DNA"/>
</dbReference>
<dbReference type="Proteomes" id="UP000234323">
    <property type="component" value="Unassembled WGS sequence"/>
</dbReference>
<keyword evidence="2" id="KW-1185">Reference proteome</keyword>
<sequence length="72" mass="8586">MYCILLTSVEKFVQTLSNPKNPSKPQHWAPNLSNSIFYGSFNNKKKYKFHIVYISTNQKLFILFPYFLQYIC</sequence>
<evidence type="ECO:0000313" key="1">
    <source>
        <dbReference type="EMBL" id="PKY45648.1"/>
    </source>
</evidence>
<dbReference type="AlphaFoldDB" id="A0A2I1GG95"/>
<name>A0A2I1GG95_9GLOM</name>
<accession>A0A2I1GG95</accession>